<accession>A4WNW0</accession>
<reference evidence="2" key="1">
    <citation type="submission" date="2007-04" db="EMBL/GenBank/DDBJ databases">
        <title>Complete sequence of chromosome of Rhodobacter sphaeroides ATCC 17025.</title>
        <authorList>
            <consortium name="US DOE Joint Genome Institute"/>
            <person name="Copeland A."/>
            <person name="Lucas S."/>
            <person name="Lapidus A."/>
            <person name="Barry K."/>
            <person name="Detter J.C."/>
            <person name="Glavina del Rio T."/>
            <person name="Hammon N."/>
            <person name="Israni S."/>
            <person name="Dalin E."/>
            <person name="Tice H."/>
            <person name="Pitluck S."/>
            <person name="Chertkov O."/>
            <person name="Brettin T."/>
            <person name="Bruce D."/>
            <person name="Han C."/>
            <person name="Schmutz J."/>
            <person name="Larimer F."/>
            <person name="Land M."/>
            <person name="Hauser L."/>
            <person name="Kyrpides N."/>
            <person name="Kim E."/>
            <person name="Richardson P."/>
            <person name="Mackenzie C."/>
            <person name="Choudhary M."/>
            <person name="Donohue T.J."/>
            <person name="Kaplan S."/>
        </authorList>
    </citation>
    <scope>NUCLEOTIDE SEQUENCE [LARGE SCALE GENOMIC DNA]</scope>
    <source>
        <strain evidence="2">ATCC 17025</strain>
    </source>
</reference>
<dbReference type="BioCyc" id="RSPH349102:G1G8M-169-MONOMER"/>
<dbReference type="KEGG" id="rsq:Rsph17025_0164"/>
<dbReference type="AlphaFoldDB" id="A4WNW0"/>
<dbReference type="HOGENOM" id="CLU_2194929_0_0_5"/>
<dbReference type="EMBL" id="CP000661">
    <property type="protein sequence ID" value="ABP69074.1"/>
    <property type="molecule type" value="Genomic_DNA"/>
</dbReference>
<protein>
    <submittedName>
        <fullName evidence="2">Uncharacterized protein</fullName>
    </submittedName>
</protein>
<feature type="compositionally biased region" description="Basic and acidic residues" evidence="1">
    <location>
        <begin position="52"/>
        <end position="66"/>
    </location>
</feature>
<evidence type="ECO:0000256" key="1">
    <source>
        <dbReference type="SAM" id="MobiDB-lite"/>
    </source>
</evidence>
<sequence length="108" mass="11776">MTDEPNDVARWAAMQDAVNARGAENRERAKQHVGASGPLNADGSDLRGQAKRNRENEAQRDALDAIQKRREEDALTSEVRGEMEFARCLGAAPSLVAAFEKLKGQGRA</sequence>
<evidence type="ECO:0000313" key="2">
    <source>
        <dbReference type="EMBL" id="ABP69074.1"/>
    </source>
</evidence>
<dbReference type="STRING" id="349102.Rsph17025_0164"/>
<name>A4WNW0_CERS5</name>
<organism evidence="2">
    <name type="scientific">Cereibacter sphaeroides (strain ATCC 17025 / ATH 2.4.3)</name>
    <name type="common">Rhodobacter sphaeroides</name>
    <dbReference type="NCBI Taxonomy" id="349102"/>
    <lineage>
        <taxon>Bacteria</taxon>
        <taxon>Pseudomonadati</taxon>
        <taxon>Pseudomonadota</taxon>
        <taxon>Alphaproteobacteria</taxon>
        <taxon>Rhodobacterales</taxon>
        <taxon>Paracoccaceae</taxon>
        <taxon>Cereibacter</taxon>
    </lineage>
</organism>
<gene>
    <name evidence="2" type="ordered locus">Rsph17025_0164</name>
</gene>
<feature type="region of interest" description="Disordered" evidence="1">
    <location>
        <begin position="21"/>
        <end position="66"/>
    </location>
</feature>
<proteinExistence type="predicted"/>